<evidence type="ECO:0000313" key="3">
    <source>
        <dbReference type="Proteomes" id="UP001060414"/>
    </source>
</evidence>
<accession>A0ABY5ZS96</accession>
<proteinExistence type="predicted"/>
<evidence type="ECO:0000313" key="2">
    <source>
        <dbReference type="EMBL" id="UWZ81503.1"/>
    </source>
</evidence>
<keyword evidence="3" id="KW-1185">Reference proteome</keyword>
<dbReference type="RefSeq" id="WP_260749878.1">
    <property type="nucleotide sequence ID" value="NZ_CP092109.1"/>
</dbReference>
<evidence type="ECO:0000256" key="1">
    <source>
        <dbReference type="SAM" id="MobiDB-lite"/>
    </source>
</evidence>
<dbReference type="Proteomes" id="UP001060414">
    <property type="component" value="Chromosome"/>
</dbReference>
<organism evidence="2 3">
    <name type="scientific">Geoalkalibacter halelectricus</name>
    <dbReference type="NCBI Taxonomy" id="2847045"/>
    <lineage>
        <taxon>Bacteria</taxon>
        <taxon>Pseudomonadati</taxon>
        <taxon>Thermodesulfobacteriota</taxon>
        <taxon>Desulfuromonadia</taxon>
        <taxon>Desulfuromonadales</taxon>
        <taxon>Geoalkalibacteraceae</taxon>
        <taxon>Geoalkalibacter</taxon>
    </lineage>
</organism>
<evidence type="ECO:0008006" key="4">
    <source>
        <dbReference type="Google" id="ProtNLM"/>
    </source>
</evidence>
<reference evidence="2" key="1">
    <citation type="journal article" date="2022" name="Environ. Microbiol.">
        <title>Geoalkalibacter halelectricus SAP #1 sp. nov. possessing extracellular electron transfer and mineral#reducing capabilities from a haloalkaline environment.</title>
        <authorList>
            <person name="Yadav S."/>
            <person name="Singh R."/>
            <person name="Sundharam S.S."/>
            <person name="Chaudhary S."/>
            <person name="Krishnamurthi S."/>
            <person name="Patil S.A."/>
        </authorList>
    </citation>
    <scope>NUCLEOTIDE SEQUENCE</scope>
    <source>
        <strain evidence="2">SAP-1</strain>
    </source>
</reference>
<protein>
    <recommendedName>
        <fullName evidence="4">TnsE C-terminal domain-containing protein</fullName>
    </recommendedName>
</protein>
<sequence>MTEISLKSLPRESKLILLGDWFRAPGKGWKVACYFLNEQKEAFRKAFPVDLLPALIPGTVYPRLSVVNNPSGYKGTFKVPEMEAWERCRYRDLPDSLKRMREYSGEIDTQIIYRINSGDRVMWLPATELARMLFFHSAEVVRAAAYQGNTWQLAKSNKEGWIGEITFSSNVPVNYLNNLQFRKFFAWLLFDSDVENSFCSIFRRLNQKCFFENDYERWTFDLQPPDLSFCEISWAGYTGSDLKGEKSHFYIREIRSIAGLPSPQLETIFFAHPDDDFFLTNEGDNRSLRKKGERYSQSKTGPIEIDPNNPPRPGRKRYLLHIAASGLHFDAEIDLRRSPRHIKALPKSEEPDISEPEVEETVGITESSDHGNIPRADFDHLQKPELIEAPEKMVFFQTMLKQLEAEHGWTIETHFGKVPQKNCRSAHLIDGRPRQYCHAVLNRDVDTLIQILEIELKPEESLSSLFFRSKAKSSVDEILDALMMTDPELNYKAMQWKRKMNAELTLARHYLEHPDKKIKSETEALEAWVARAADRIMRM</sequence>
<feature type="region of interest" description="Disordered" evidence="1">
    <location>
        <begin position="282"/>
        <end position="313"/>
    </location>
</feature>
<dbReference type="EMBL" id="CP092109">
    <property type="protein sequence ID" value="UWZ81503.1"/>
    <property type="molecule type" value="Genomic_DNA"/>
</dbReference>
<gene>
    <name evidence="2" type="ORF">L9S41_08925</name>
</gene>
<name>A0ABY5ZS96_9BACT</name>